<dbReference type="GO" id="GO:0046872">
    <property type="term" value="F:metal ion binding"/>
    <property type="evidence" value="ECO:0007669"/>
    <property type="project" value="UniProtKB-KW"/>
</dbReference>
<organism evidence="6 7">
    <name type="scientific">Haliea salexigens</name>
    <dbReference type="NCBI Taxonomy" id="287487"/>
    <lineage>
        <taxon>Bacteria</taxon>
        <taxon>Pseudomonadati</taxon>
        <taxon>Pseudomonadota</taxon>
        <taxon>Gammaproteobacteria</taxon>
        <taxon>Cellvibrionales</taxon>
        <taxon>Halieaceae</taxon>
        <taxon>Haliea</taxon>
    </lineage>
</organism>
<proteinExistence type="inferred from homology"/>
<keyword evidence="2 4" id="KW-0547">Nucleotide-binding</keyword>
<dbReference type="Pfam" id="PF01812">
    <property type="entry name" value="5-FTHF_cyc-lig"/>
    <property type="match status" value="1"/>
</dbReference>
<dbReference type="InterPro" id="IPR037171">
    <property type="entry name" value="NagB/RpiA_transferase-like"/>
</dbReference>
<reference evidence="6 7" key="1">
    <citation type="journal article" date="2018" name="Nat. Biotechnol.">
        <title>A standardized bacterial taxonomy based on genome phylogeny substantially revises the tree of life.</title>
        <authorList>
            <person name="Parks D.H."/>
            <person name="Chuvochina M."/>
            <person name="Waite D.W."/>
            <person name="Rinke C."/>
            <person name="Skarshewski A."/>
            <person name="Chaumeil P.A."/>
            <person name="Hugenholtz P."/>
        </authorList>
    </citation>
    <scope>NUCLEOTIDE SEQUENCE [LARGE SCALE GENOMIC DNA]</scope>
    <source>
        <strain evidence="6">UBA9158</strain>
    </source>
</reference>
<keyword evidence="5" id="KW-0479">Metal-binding</keyword>
<keyword evidence="6" id="KW-0436">Ligase</keyword>
<evidence type="ECO:0000256" key="5">
    <source>
        <dbReference type="RuleBase" id="RU361279"/>
    </source>
</evidence>
<evidence type="ECO:0000256" key="4">
    <source>
        <dbReference type="PIRSR" id="PIRSR006806-1"/>
    </source>
</evidence>
<feature type="binding site" evidence="4">
    <location>
        <begin position="136"/>
        <end position="144"/>
    </location>
    <ligand>
        <name>ATP</name>
        <dbReference type="ChEBI" id="CHEBI:30616"/>
    </ligand>
</feature>
<dbReference type="PANTHER" id="PTHR23407">
    <property type="entry name" value="ATPASE INHIBITOR/5-FORMYLTETRAHYDROFOLATE CYCLO-LIGASE"/>
    <property type="match status" value="1"/>
</dbReference>
<dbReference type="SUPFAM" id="SSF100950">
    <property type="entry name" value="NagB/RpiA/CoA transferase-like"/>
    <property type="match status" value="1"/>
</dbReference>
<protein>
    <recommendedName>
        <fullName evidence="5">5-formyltetrahydrofolate cyclo-ligase</fullName>
        <ecNumber evidence="5">6.3.3.2</ecNumber>
    </recommendedName>
</protein>
<gene>
    <name evidence="6" type="ORF">DCP75_14435</name>
</gene>
<dbReference type="NCBIfam" id="TIGR02727">
    <property type="entry name" value="MTHFS_bact"/>
    <property type="match status" value="1"/>
</dbReference>
<comment type="caution">
    <text evidence="6">The sequence shown here is derived from an EMBL/GenBank/DDBJ whole genome shotgun (WGS) entry which is preliminary data.</text>
</comment>
<dbReference type="EMBL" id="DMND01000193">
    <property type="protein sequence ID" value="HAN28891.1"/>
    <property type="molecule type" value="Genomic_DNA"/>
</dbReference>
<feature type="binding site" evidence="4">
    <location>
        <position position="59"/>
    </location>
    <ligand>
        <name>substrate</name>
    </ligand>
</feature>
<accession>A0A3C1KQP0</accession>
<keyword evidence="5" id="KW-0460">Magnesium</keyword>
<dbReference type="GO" id="GO:0035999">
    <property type="term" value="P:tetrahydrofolate interconversion"/>
    <property type="evidence" value="ECO:0007669"/>
    <property type="project" value="TreeGrafter"/>
</dbReference>
<comment type="catalytic activity">
    <reaction evidence="5">
        <text>(6S)-5-formyl-5,6,7,8-tetrahydrofolate + ATP = (6R)-5,10-methenyltetrahydrofolate + ADP + phosphate</text>
        <dbReference type="Rhea" id="RHEA:10488"/>
        <dbReference type="ChEBI" id="CHEBI:30616"/>
        <dbReference type="ChEBI" id="CHEBI:43474"/>
        <dbReference type="ChEBI" id="CHEBI:57455"/>
        <dbReference type="ChEBI" id="CHEBI:57457"/>
        <dbReference type="ChEBI" id="CHEBI:456216"/>
        <dbReference type="EC" id="6.3.3.2"/>
    </reaction>
</comment>
<dbReference type="EC" id="6.3.3.2" evidence="5"/>
<dbReference type="InterPro" id="IPR024185">
    <property type="entry name" value="FTHF_cligase-like_sf"/>
</dbReference>
<dbReference type="GO" id="GO:0030272">
    <property type="term" value="F:5-formyltetrahydrofolate cyclo-ligase activity"/>
    <property type="evidence" value="ECO:0007669"/>
    <property type="project" value="UniProtKB-EC"/>
</dbReference>
<sequence length="201" mass="22430">MPTDSDARSALRRQLRGQRKTIEPARRTAAALAAAEHISGLPHWSAAYHIGLYWPNDGELDTRPLADACRNEGKRVYLPVLTQHHTLTFREWREDSSLQNNRYGIPEPTAQADAIAVPEIDVVVMPLVGWQRDGYRLGMGGGFYDRTLADAGGPLRVGLAYACQEIRGLAMQDWDVALQWVLTENGLTPCPPQSRERLTSR</sequence>
<dbReference type="GO" id="GO:0009396">
    <property type="term" value="P:folic acid-containing compound biosynthetic process"/>
    <property type="evidence" value="ECO:0007669"/>
    <property type="project" value="TreeGrafter"/>
</dbReference>
<dbReference type="InterPro" id="IPR002698">
    <property type="entry name" value="FTHF_cligase"/>
</dbReference>
<feature type="binding site" evidence="4">
    <location>
        <begin position="8"/>
        <end position="12"/>
    </location>
    <ligand>
        <name>ATP</name>
        <dbReference type="ChEBI" id="CHEBI:30616"/>
    </ligand>
</feature>
<dbReference type="PIRSF" id="PIRSF006806">
    <property type="entry name" value="FTHF_cligase"/>
    <property type="match status" value="1"/>
</dbReference>
<comment type="cofactor">
    <cofactor evidence="5">
        <name>Mg(2+)</name>
        <dbReference type="ChEBI" id="CHEBI:18420"/>
    </cofactor>
</comment>
<evidence type="ECO:0000313" key="6">
    <source>
        <dbReference type="EMBL" id="HAN28891.1"/>
    </source>
</evidence>
<dbReference type="Gene3D" id="3.40.50.10420">
    <property type="entry name" value="NagB/RpiA/CoA transferase-like"/>
    <property type="match status" value="1"/>
</dbReference>
<evidence type="ECO:0000256" key="3">
    <source>
        <dbReference type="ARBA" id="ARBA00022840"/>
    </source>
</evidence>
<evidence type="ECO:0000256" key="1">
    <source>
        <dbReference type="ARBA" id="ARBA00010638"/>
    </source>
</evidence>
<name>A0A3C1KQP0_9GAMM</name>
<evidence type="ECO:0000256" key="2">
    <source>
        <dbReference type="ARBA" id="ARBA00022741"/>
    </source>
</evidence>
<dbReference type="PANTHER" id="PTHR23407:SF1">
    <property type="entry name" value="5-FORMYLTETRAHYDROFOLATE CYCLO-LIGASE"/>
    <property type="match status" value="1"/>
</dbReference>
<dbReference type="STRING" id="1121937.GCA_000423125_02479"/>
<dbReference type="GO" id="GO:0005524">
    <property type="term" value="F:ATP binding"/>
    <property type="evidence" value="ECO:0007669"/>
    <property type="project" value="UniProtKB-KW"/>
</dbReference>
<keyword evidence="3 4" id="KW-0067">ATP-binding</keyword>
<dbReference type="Proteomes" id="UP000259273">
    <property type="component" value="Unassembled WGS sequence"/>
</dbReference>
<evidence type="ECO:0000313" key="7">
    <source>
        <dbReference type="Proteomes" id="UP000259273"/>
    </source>
</evidence>
<comment type="similarity">
    <text evidence="1 5">Belongs to the 5-formyltetrahydrofolate cyclo-ligase family.</text>
</comment>
<dbReference type="AlphaFoldDB" id="A0A3C1KQP0"/>